<name>A0A158GCM7_CABCO</name>
<organism evidence="2 3">
    <name type="scientific">Caballeronia cordobensis</name>
    <name type="common">Burkholderia cordobensis</name>
    <dbReference type="NCBI Taxonomy" id="1353886"/>
    <lineage>
        <taxon>Bacteria</taxon>
        <taxon>Pseudomonadati</taxon>
        <taxon>Pseudomonadota</taxon>
        <taxon>Betaproteobacteria</taxon>
        <taxon>Burkholderiales</taxon>
        <taxon>Burkholderiaceae</taxon>
        <taxon>Caballeronia</taxon>
    </lineage>
</organism>
<evidence type="ECO:0000259" key="1">
    <source>
        <dbReference type="Pfam" id="PF20093"/>
    </source>
</evidence>
<gene>
    <name evidence="2" type="ORF">AWB70_01774</name>
</gene>
<keyword evidence="3" id="KW-1185">Reference proteome</keyword>
<evidence type="ECO:0000313" key="2">
    <source>
        <dbReference type="EMBL" id="SAL29663.1"/>
    </source>
</evidence>
<accession>A0A158GCM7</accession>
<evidence type="ECO:0000313" key="3">
    <source>
        <dbReference type="Proteomes" id="UP000054740"/>
    </source>
</evidence>
<protein>
    <recommendedName>
        <fullName evidence="1">DUF6484 domain-containing protein</fullName>
    </recommendedName>
</protein>
<dbReference type="RefSeq" id="WP_235024177.1">
    <property type="nucleotide sequence ID" value="NZ_FCNY02000004.1"/>
</dbReference>
<sequence length="165" mass="17544">MGFRDQLTEPGCLPEGASAACPAAPPPIVTGKLLAIAGETRDALVMIERNAQPQVVRARATVDLHAAHIGQTVVLAFEAGDITRPIVLGVLRGQSGWPLPDMPAQVEVEADGERMLVRAREQLVLACGEARIVLHRDGRIDIKGHSIVSEAVAVNRIRGGRISLN</sequence>
<dbReference type="Pfam" id="PF20093">
    <property type="entry name" value="DUF6484"/>
    <property type="match status" value="1"/>
</dbReference>
<feature type="domain" description="DUF6484" evidence="1">
    <location>
        <begin position="30"/>
        <end position="91"/>
    </location>
</feature>
<dbReference type="Proteomes" id="UP000054740">
    <property type="component" value="Unassembled WGS sequence"/>
</dbReference>
<proteinExistence type="predicted"/>
<dbReference type="AlphaFoldDB" id="A0A158GCM7"/>
<reference evidence="3" key="1">
    <citation type="submission" date="2016-01" db="EMBL/GenBank/DDBJ databases">
        <authorList>
            <person name="Peeters C."/>
        </authorList>
    </citation>
    <scope>NUCLEOTIDE SEQUENCE [LARGE SCALE GENOMIC DNA]</scope>
</reference>
<dbReference type="InterPro" id="IPR045506">
    <property type="entry name" value="DUF6484"/>
</dbReference>
<dbReference type="EMBL" id="FCNY02000004">
    <property type="protein sequence ID" value="SAL29663.1"/>
    <property type="molecule type" value="Genomic_DNA"/>
</dbReference>